<feature type="compositionally biased region" description="Low complexity" evidence="1">
    <location>
        <begin position="242"/>
        <end position="256"/>
    </location>
</feature>
<accession>F2URL6</accession>
<protein>
    <submittedName>
        <fullName evidence="2">Uncharacterized protein</fullName>
    </submittedName>
</protein>
<dbReference type="RefSeq" id="XP_004988061.1">
    <property type="nucleotide sequence ID" value="XM_004988004.1"/>
</dbReference>
<dbReference type="EMBL" id="GL832992">
    <property type="protein sequence ID" value="EGD80271.1"/>
    <property type="molecule type" value="Genomic_DNA"/>
</dbReference>
<organism evidence="3">
    <name type="scientific">Salpingoeca rosetta (strain ATCC 50818 / BSB-021)</name>
    <dbReference type="NCBI Taxonomy" id="946362"/>
    <lineage>
        <taxon>Eukaryota</taxon>
        <taxon>Choanoflagellata</taxon>
        <taxon>Craspedida</taxon>
        <taxon>Salpingoecidae</taxon>
        <taxon>Salpingoeca</taxon>
    </lineage>
</organism>
<evidence type="ECO:0000313" key="2">
    <source>
        <dbReference type="EMBL" id="EGD80271.1"/>
    </source>
</evidence>
<evidence type="ECO:0000313" key="3">
    <source>
        <dbReference type="Proteomes" id="UP000007799"/>
    </source>
</evidence>
<name>F2URL6_SALR5</name>
<evidence type="ECO:0000256" key="1">
    <source>
        <dbReference type="SAM" id="MobiDB-lite"/>
    </source>
</evidence>
<dbReference type="Proteomes" id="UP000007799">
    <property type="component" value="Unassembled WGS sequence"/>
</dbReference>
<sequence>MRSCQDTECEVSAPTATTDRLWATISTCPMEQFEVLPPTTTSDRACAPAYSVSLIFDAKFNALAGTQSRREAFEAALGSIIATIPSLNEDITACLFNRSVSCDMTVMAFTASPCEADAFLEPPLLPPLPTTNDSNELRASNAVGSWTITALLEETLAAAVVVVVVVHAMATAATADEVVVVNVVVLAFLTSSSNSKEVAIVLLTSHRQCSVAVCHAVLDDASLLLSLRRLFVNTAAKQPSARGSATTTTRAQSSTSHHCVSGVLQGTEDPQRRSVDDAIVAAAALERLAPVLQASPSSVSCTWLPSLSAGGAVICTVSRGWPA</sequence>
<reference evidence="2" key="1">
    <citation type="submission" date="2009-08" db="EMBL/GenBank/DDBJ databases">
        <title>Annotation of Salpingoeca rosetta.</title>
        <authorList>
            <consortium name="The Broad Institute Genome Sequencing Platform"/>
            <person name="Russ C."/>
            <person name="Cuomo C."/>
            <person name="Burger G."/>
            <person name="Gray M.W."/>
            <person name="Holland P.W.H."/>
            <person name="King N."/>
            <person name="Lang F.B.F."/>
            <person name="Roger A.J."/>
            <person name="Ruiz-Trillo I."/>
            <person name="Young S.K."/>
            <person name="Zeng Q."/>
            <person name="Gargeya S."/>
            <person name="Alvarado L."/>
            <person name="Berlin A."/>
            <person name="Chapman S.B."/>
            <person name="Chen Z."/>
            <person name="Freedman E."/>
            <person name="Gellesch M."/>
            <person name="Goldberg J."/>
            <person name="Griggs A."/>
            <person name="Gujja S."/>
            <person name="Heilman E."/>
            <person name="Heiman D."/>
            <person name="Howarth C."/>
            <person name="Mehta T."/>
            <person name="Neiman D."/>
            <person name="Pearson M."/>
            <person name="Roberts A."/>
            <person name="Saif S."/>
            <person name="Shea T."/>
            <person name="Shenoy N."/>
            <person name="Sisk P."/>
            <person name="Stolte C."/>
            <person name="Sykes S."/>
            <person name="White J."/>
            <person name="Yandava C."/>
            <person name="Haas B."/>
            <person name="Nusbaum C."/>
            <person name="Birren B."/>
        </authorList>
    </citation>
    <scope>NUCLEOTIDE SEQUENCE [LARGE SCALE GENOMIC DNA]</scope>
    <source>
        <strain evidence="2">ATCC 50818</strain>
    </source>
</reference>
<dbReference type="AlphaFoldDB" id="F2URL6"/>
<feature type="region of interest" description="Disordered" evidence="1">
    <location>
        <begin position="242"/>
        <end position="271"/>
    </location>
</feature>
<proteinExistence type="predicted"/>
<dbReference type="InParanoid" id="F2URL6"/>
<keyword evidence="3" id="KW-1185">Reference proteome</keyword>
<gene>
    <name evidence="2" type="ORF">PTSG_13065</name>
</gene>
<dbReference type="GeneID" id="16068582"/>
<dbReference type="KEGG" id="sre:PTSG_13065"/>